<feature type="compositionally biased region" description="Basic residues" evidence="1">
    <location>
        <begin position="105"/>
        <end position="122"/>
    </location>
</feature>
<dbReference type="AlphaFoldDB" id="A0A8C1H2C8"/>
<evidence type="ECO:0000256" key="1">
    <source>
        <dbReference type="SAM" id="MobiDB-lite"/>
    </source>
</evidence>
<dbReference type="GO" id="GO:0006397">
    <property type="term" value="P:mRNA processing"/>
    <property type="evidence" value="ECO:0007669"/>
    <property type="project" value="TreeGrafter"/>
</dbReference>
<dbReference type="OMA" id="RHHLQKS"/>
<feature type="compositionally biased region" description="Basic residues" evidence="1">
    <location>
        <begin position="457"/>
        <end position="475"/>
    </location>
</feature>
<accession>A0A8C1H2C8</accession>
<feature type="region of interest" description="Disordered" evidence="1">
    <location>
        <begin position="449"/>
        <end position="506"/>
    </location>
</feature>
<dbReference type="GeneTree" id="ENSGT00940000167167"/>
<feature type="compositionally biased region" description="Basic residues" evidence="1">
    <location>
        <begin position="389"/>
        <end position="401"/>
    </location>
</feature>
<evidence type="ECO:0000259" key="2">
    <source>
        <dbReference type="Pfam" id="PF15230"/>
    </source>
</evidence>
<sequence length="599" mass="68398">MAGVLQGEKQLFEKFWKGTFKAVAMPRPESIIVASITARRAVTKLETAVSLAPKDDEEKVKTKDAVPKTHKKNGHIKRRGRKRHSHRQVQSVSFDADLSPCPVLKAKKKKKKSQRKRRRHRSPSCSPSPVRKKKKKKSSKKRKRHRSASRKGRHNGSSPRRKRKEDKKYKKRARNHSHRRHRRWKAEIRSSSSMENRSEDCAKSGFQDSGHSSAVHGGNACRSAIKLTSKIASKCCCHFSESTVSPSRSGVEGLNKMVIVQDSISNKGKGHADYDSGNDTSSPPSSKTGITKSKVTGNGKFLCQDLTSPEKLRLAYGDNTSDSGNSLTSYDSLGKPVVKVNTLHSSVFNKLKSEKTSRYSDLEKTQPLALVTDRNRSQSSHRYQDRTRSSSRSRYSRHYSRSRSMSSGRRSYSRSSSYSLDSRRDSLSSASSYRSLNYSRCTPDRFRERKRDCSSCKSKKHSRRRTCSPMRKRRRDSPSHLEARRITSARKRPIPYYRPSPSVSSRSSSLLSWRLFSLSRSRTRSRSRSQSRSRSHTYSSYRSYSRSSSWNSIYSRRRHSRIRSRSYDSMENLSINHKACCSRKDRTGGFNMCAAINLK</sequence>
<evidence type="ECO:0000313" key="3">
    <source>
        <dbReference type="Ensembl" id="ENSCCRP00000018773.2"/>
    </source>
</evidence>
<dbReference type="Proteomes" id="UP001108240">
    <property type="component" value="Unplaced"/>
</dbReference>
<reference evidence="3" key="2">
    <citation type="submission" date="2025-09" db="UniProtKB">
        <authorList>
            <consortium name="Ensembl"/>
        </authorList>
    </citation>
    <scope>IDENTIFICATION</scope>
</reference>
<proteinExistence type="predicted"/>
<protein>
    <submittedName>
        <fullName evidence="3">Serine/arginine repetitive matrix 4</fullName>
    </submittedName>
</protein>
<feature type="compositionally biased region" description="Basic and acidic residues" evidence="1">
    <location>
        <begin position="53"/>
        <end position="67"/>
    </location>
</feature>
<feature type="compositionally biased region" description="Basic residues" evidence="1">
    <location>
        <begin position="130"/>
        <end position="184"/>
    </location>
</feature>
<feature type="region of interest" description="Disordered" evidence="1">
    <location>
        <begin position="355"/>
        <end position="426"/>
    </location>
</feature>
<dbReference type="GO" id="GO:0005634">
    <property type="term" value="C:nucleus"/>
    <property type="evidence" value="ECO:0007669"/>
    <property type="project" value="TreeGrafter"/>
</dbReference>
<feature type="compositionally biased region" description="Low complexity" evidence="1">
    <location>
        <begin position="402"/>
        <end position="420"/>
    </location>
</feature>
<organism evidence="3 4">
    <name type="scientific">Cyprinus carpio carpio</name>
    <dbReference type="NCBI Taxonomy" id="630221"/>
    <lineage>
        <taxon>Eukaryota</taxon>
        <taxon>Metazoa</taxon>
        <taxon>Chordata</taxon>
        <taxon>Craniata</taxon>
        <taxon>Vertebrata</taxon>
        <taxon>Euteleostomi</taxon>
        <taxon>Actinopterygii</taxon>
        <taxon>Neopterygii</taxon>
        <taxon>Teleostei</taxon>
        <taxon>Ostariophysi</taxon>
        <taxon>Cypriniformes</taxon>
        <taxon>Cyprinidae</taxon>
        <taxon>Cyprininae</taxon>
        <taxon>Cyprinus</taxon>
    </lineage>
</organism>
<feature type="compositionally biased region" description="Basic and acidic residues" evidence="1">
    <location>
        <begin position="476"/>
        <end position="485"/>
    </location>
</feature>
<dbReference type="GO" id="GO:0043484">
    <property type="term" value="P:regulation of RNA splicing"/>
    <property type="evidence" value="ECO:0007669"/>
    <property type="project" value="TreeGrafter"/>
</dbReference>
<dbReference type="Ensembl" id="ENSCCRT00000020422.2">
    <property type="protein sequence ID" value="ENSCCRP00000018773.2"/>
    <property type="gene ID" value="ENSCCRG00000010420.2"/>
</dbReference>
<dbReference type="InterPro" id="IPR052109">
    <property type="entry name" value="SRRM_Domain-Containing"/>
</dbReference>
<feature type="domain" description="Serine/arginine repetitive matrix protein C-terminal" evidence="2">
    <location>
        <begin position="438"/>
        <end position="499"/>
    </location>
</feature>
<feature type="compositionally biased region" description="Low complexity" evidence="1">
    <location>
        <begin position="494"/>
        <end position="506"/>
    </location>
</feature>
<keyword evidence="4" id="KW-1185">Reference proteome</keyword>
<feature type="compositionally biased region" description="Polar residues" evidence="1">
    <location>
        <begin position="277"/>
        <end position="293"/>
    </location>
</feature>
<feature type="region of interest" description="Disordered" evidence="1">
    <location>
        <begin position="266"/>
        <end position="293"/>
    </location>
</feature>
<feature type="region of interest" description="Disordered" evidence="1">
    <location>
        <begin position="51"/>
        <end position="217"/>
    </location>
</feature>
<dbReference type="GO" id="GO:0042551">
    <property type="term" value="P:neuron maturation"/>
    <property type="evidence" value="ECO:0007669"/>
    <property type="project" value="TreeGrafter"/>
</dbReference>
<name>A0A8C1H2C8_CYPCA</name>
<feature type="compositionally biased region" description="Basic and acidic residues" evidence="1">
    <location>
        <begin position="355"/>
        <end position="364"/>
    </location>
</feature>
<dbReference type="InterPro" id="IPR029360">
    <property type="entry name" value="SRRM_C"/>
</dbReference>
<dbReference type="Pfam" id="PF15230">
    <property type="entry name" value="SRRM_C"/>
    <property type="match status" value="1"/>
</dbReference>
<dbReference type="PANTHER" id="PTHR34755:SF1">
    <property type="entry name" value="SERINE_ARGININE REPETITIVE MATRIX PROTEIN 4"/>
    <property type="match status" value="1"/>
</dbReference>
<evidence type="ECO:0000313" key="4">
    <source>
        <dbReference type="Proteomes" id="UP001108240"/>
    </source>
</evidence>
<feature type="compositionally biased region" description="Basic residues" evidence="1">
    <location>
        <begin position="68"/>
        <end position="87"/>
    </location>
</feature>
<dbReference type="PANTHER" id="PTHR34755">
    <property type="entry name" value="SERINE/ARGININE REPETITIVE MATRIX PROTEIN 3-RELATED"/>
    <property type="match status" value="1"/>
</dbReference>
<dbReference type="GO" id="GO:0003729">
    <property type="term" value="F:mRNA binding"/>
    <property type="evidence" value="ECO:0007669"/>
    <property type="project" value="TreeGrafter"/>
</dbReference>
<reference evidence="3" key="1">
    <citation type="submission" date="2025-08" db="UniProtKB">
        <authorList>
            <consortium name="Ensembl"/>
        </authorList>
    </citation>
    <scope>IDENTIFICATION</scope>
</reference>